<dbReference type="SMART" id="SM00886">
    <property type="entry name" value="Dabb"/>
    <property type="match status" value="1"/>
</dbReference>
<evidence type="ECO:0000313" key="4">
    <source>
        <dbReference type="Proteomes" id="UP000256405"/>
    </source>
</evidence>
<sequence>MVQLPMLTHSVFFKLKFPKGSLEEGEFLQGAAKLASIRHVRNFRSVSQLSSKNDFDYGLTMEFDSQEHYDSYSQHPDHVRFVENFWGKYVADFMEIDYEEMV</sequence>
<evidence type="ECO:0000259" key="2">
    <source>
        <dbReference type="PROSITE" id="PS51502"/>
    </source>
</evidence>
<dbReference type="EMBL" id="QUNF01000028">
    <property type="protein sequence ID" value="REG81218.1"/>
    <property type="molecule type" value="Genomic_DNA"/>
</dbReference>
<reference evidence="3 4" key="1">
    <citation type="submission" date="2018-08" db="EMBL/GenBank/DDBJ databases">
        <title>Genomic Encyclopedia of Archaeal and Bacterial Type Strains, Phase II (KMG-II): from individual species to whole genera.</title>
        <authorList>
            <person name="Goeker M."/>
        </authorList>
    </citation>
    <scope>NUCLEOTIDE SEQUENCE [LARGE SCALE GENOMIC DNA]</scope>
    <source>
        <strain evidence="3 4">DSM 15986</strain>
    </source>
</reference>
<keyword evidence="4" id="KW-1185">Reference proteome</keyword>
<feature type="domain" description="Stress-response A/B barrel" evidence="2">
    <location>
        <begin position="7"/>
        <end position="98"/>
    </location>
</feature>
<dbReference type="AlphaFoldDB" id="A0A3E0DID6"/>
<comment type="subunit">
    <text evidence="1">Homodimer.</text>
</comment>
<proteinExistence type="predicted"/>
<gene>
    <name evidence="3" type="ORF">C8N25_1288</name>
</gene>
<protein>
    <submittedName>
        <fullName evidence="3">Stress responsive alpha/beta barrel protein</fullName>
    </submittedName>
</protein>
<dbReference type="Pfam" id="PF07876">
    <property type="entry name" value="Dabb"/>
    <property type="match status" value="1"/>
</dbReference>
<dbReference type="SUPFAM" id="SSF54909">
    <property type="entry name" value="Dimeric alpha+beta barrel"/>
    <property type="match status" value="1"/>
</dbReference>
<dbReference type="InterPro" id="IPR044662">
    <property type="entry name" value="HS1/DABB1-like"/>
</dbReference>
<dbReference type="Proteomes" id="UP000256405">
    <property type="component" value="Unassembled WGS sequence"/>
</dbReference>
<organism evidence="3 4">
    <name type="scientific">Algoriphagus antarcticus</name>
    <dbReference type="NCBI Taxonomy" id="238540"/>
    <lineage>
        <taxon>Bacteria</taxon>
        <taxon>Pseudomonadati</taxon>
        <taxon>Bacteroidota</taxon>
        <taxon>Cytophagia</taxon>
        <taxon>Cytophagales</taxon>
        <taxon>Cyclobacteriaceae</taxon>
        <taxon>Algoriphagus</taxon>
    </lineage>
</organism>
<dbReference type="PROSITE" id="PS51502">
    <property type="entry name" value="S_R_A_B_BARREL"/>
    <property type="match status" value="1"/>
</dbReference>
<dbReference type="InterPro" id="IPR013097">
    <property type="entry name" value="Dabb"/>
</dbReference>
<comment type="caution">
    <text evidence="3">The sequence shown here is derived from an EMBL/GenBank/DDBJ whole genome shotgun (WGS) entry which is preliminary data.</text>
</comment>
<evidence type="ECO:0000256" key="1">
    <source>
        <dbReference type="ARBA" id="ARBA00011738"/>
    </source>
</evidence>
<evidence type="ECO:0000313" key="3">
    <source>
        <dbReference type="EMBL" id="REG81218.1"/>
    </source>
</evidence>
<dbReference type="InterPro" id="IPR011008">
    <property type="entry name" value="Dimeric_a/b-barrel"/>
</dbReference>
<dbReference type="PANTHER" id="PTHR33178:SF10">
    <property type="entry name" value="STRESS-RESPONSE A_B BARREL DOMAIN-CONTAINING PROTEIN"/>
    <property type="match status" value="1"/>
</dbReference>
<accession>A0A3E0DID6</accession>
<dbReference type="Gene3D" id="3.30.70.100">
    <property type="match status" value="1"/>
</dbReference>
<dbReference type="PANTHER" id="PTHR33178">
    <property type="match status" value="1"/>
</dbReference>
<name>A0A3E0DID6_9BACT</name>